<name>A0A9Q9LY10_9RHOB</name>
<protein>
    <submittedName>
        <fullName evidence="6">HlyD family efflux transporter periplasmic adaptor subunit</fullName>
    </submittedName>
</protein>
<dbReference type="Gene3D" id="2.40.420.20">
    <property type="match status" value="1"/>
</dbReference>
<keyword evidence="4" id="KW-0812">Transmembrane</keyword>
<evidence type="ECO:0000313" key="6">
    <source>
        <dbReference type="EMBL" id="UWP96152.1"/>
    </source>
</evidence>
<dbReference type="Gene3D" id="2.40.50.100">
    <property type="match status" value="1"/>
</dbReference>
<dbReference type="EMBL" id="CP080776">
    <property type="protein sequence ID" value="UWP96152.1"/>
    <property type="molecule type" value="Genomic_DNA"/>
</dbReference>
<feature type="coiled-coil region" evidence="3">
    <location>
        <begin position="108"/>
        <end position="135"/>
    </location>
</feature>
<proteinExistence type="predicted"/>
<dbReference type="PANTHER" id="PTHR32347:SF29">
    <property type="entry name" value="UPF0194 MEMBRANE PROTEIN YBHG"/>
    <property type="match status" value="1"/>
</dbReference>
<evidence type="ECO:0000256" key="4">
    <source>
        <dbReference type="SAM" id="Phobius"/>
    </source>
</evidence>
<dbReference type="RefSeq" id="WP_259797210.1">
    <property type="nucleotide sequence ID" value="NZ_CP080772.1"/>
</dbReference>
<dbReference type="PANTHER" id="PTHR32347">
    <property type="entry name" value="EFFLUX SYSTEM COMPONENT YKNX-RELATED"/>
    <property type="match status" value="1"/>
</dbReference>
<evidence type="ECO:0000256" key="1">
    <source>
        <dbReference type="ARBA" id="ARBA00004196"/>
    </source>
</evidence>
<evidence type="ECO:0000256" key="3">
    <source>
        <dbReference type="SAM" id="Coils"/>
    </source>
</evidence>
<dbReference type="Gene3D" id="1.10.287.470">
    <property type="entry name" value="Helix hairpin bin"/>
    <property type="match status" value="1"/>
</dbReference>
<keyword evidence="4" id="KW-1133">Transmembrane helix</keyword>
<dbReference type="GeneID" id="75102446"/>
<feature type="transmembrane region" description="Helical" evidence="4">
    <location>
        <begin position="12"/>
        <end position="30"/>
    </location>
</feature>
<dbReference type="AlphaFoldDB" id="A0A9Q9LY10"/>
<keyword evidence="2 3" id="KW-0175">Coiled coil</keyword>
<sequence length="413" mass="44063">MSGRENTKIWRKFGLGSLAVIGVVALIYVASRPEAVPVDLAEVGRGPLEVTINAEGQTRIRDIYDLSAPVTGQMDRSPLRVGDMVVAGETLVARIAPGAPAFLDDRSRAQAEAAVAQAEAALQLARSNIAMAEADLGHAQVNLSRLVDLHARGTAPQTQLDAAELSLDLAAAKLDAAHAQYEMRKGELAAQTAALIEPESGRGDEDRSSCCLDLLAPVSGTVLSIAHESARMVQAGTPILSIGETSDLEITADLLSSDAVRLTPGARAYVERWGGGETLMAHLRVIEPSGFTKLSALGIEEQRVKVRLDFDSPTEARAALGHGFRTYLRIVEWSADDVLRVPVSALFRSGGEWAVFVAENNLAHLRKVMISHRNEDFAEVIEGLLEGEQVVTHPGDRVGPEVLIADRALLAGD</sequence>
<feature type="domain" description="YknX-like C-terminal permuted SH3-like" evidence="5">
    <location>
        <begin position="338"/>
        <end position="398"/>
    </location>
</feature>
<dbReference type="InterPro" id="IPR058637">
    <property type="entry name" value="YknX-like_C"/>
</dbReference>
<dbReference type="Pfam" id="PF25989">
    <property type="entry name" value="YknX_C"/>
    <property type="match status" value="1"/>
</dbReference>
<organism evidence="6 7">
    <name type="scientific">Aliiroseovarius crassostreae</name>
    <dbReference type="NCBI Taxonomy" id="154981"/>
    <lineage>
        <taxon>Bacteria</taxon>
        <taxon>Pseudomonadati</taxon>
        <taxon>Pseudomonadota</taxon>
        <taxon>Alphaproteobacteria</taxon>
        <taxon>Rhodobacterales</taxon>
        <taxon>Paracoccaceae</taxon>
        <taxon>Aliiroseovarius</taxon>
    </lineage>
</organism>
<evidence type="ECO:0000313" key="7">
    <source>
        <dbReference type="Proteomes" id="UP001057991"/>
    </source>
</evidence>
<dbReference type="Gene3D" id="2.40.30.170">
    <property type="match status" value="1"/>
</dbReference>
<evidence type="ECO:0000259" key="5">
    <source>
        <dbReference type="Pfam" id="PF25989"/>
    </source>
</evidence>
<gene>
    <name evidence="6" type="ORF">K3X48_03935</name>
</gene>
<reference evidence="6" key="1">
    <citation type="submission" date="2021-08" db="EMBL/GenBank/DDBJ databases">
        <authorList>
            <person name="Nwanade C."/>
            <person name="Wang M."/>
            <person name="Masoudi A."/>
            <person name="Yu Z."/>
            <person name="Liu J."/>
        </authorList>
    </citation>
    <scope>NUCLEOTIDE SEQUENCE</scope>
    <source>
        <strain evidence="6">S056</strain>
    </source>
</reference>
<dbReference type="Proteomes" id="UP001057991">
    <property type="component" value="Chromosome"/>
</dbReference>
<accession>A0A9Q9LY10</accession>
<dbReference type="InterPro" id="IPR050465">
    <property type="entry name" value="UPF0194_transport"/>
</dbReference>
<dbReference type="GO" id="GO:0030313">
    <property type="term" value="C:cell envelope"/>
    <property type="evidence" value="ECO:0007669"/>
    <property type="project" value="UniProtKB-SubCell"/>
</dbReference>
<keyword evidence="4" id="KW-0472">Membrane</keyword>
<evidence type="ECO:0000256" key="2">
    <source>
        <dbReference type="ARBA" id="ARBA00023054"/>
    </source>
</evidence>
<comment type="subcellular location">
    <subcellularLocation>
        <location evidence="1">Cell envelope</location>
    </subcellularLocation>
</comment>